<feature type="compositionally biased region" description="Pro residues" evidence="1">
    <location>
        <begin position="277"/>
        <end position="290"/>
    </location>
</feature>
<feature type="region of interest" description="Disordered" evidence="1">
    <location>
        <begin position="277"/>
        <end position="315"/>
    </location>
</feature>
<keyword evidence="4" id="KW-1185">Reference proteome</keyword>
<evidence type="ECO:0000313" key="4">
    <source>
        <dbReference type="Proteomes" id="UP000008631"/>
    </source>
</evidence>
<evidence type="ECO:0000313" key="3">
    <source>
        <dbReference type="EMBL" id="ADV62859.1"/>
    </source>
</evidence>
<name>E8R5V2_ISOPI</name>
<proteinExistence type="predicted"/>
<dbReference type="Proteomes" id="UP000008631">
    <property type="component" value="Chromosome"/>
</dbReference>
<dbReference type="PROSITE" id="PS50914">
    <property type="entry name" value="BON"/>
    <property type="match status" value="1"/>
</dbReference>
<dbReference type="AlphaFoldDB" id="E8R5V2"/>
<sequence>MSVHGSKTSGWSRVLPRVTLALAGVGIGVSAAWAQPRPSSASSGATASEEVVMAMERLAQALRDHPLTAPYTYRLEWDARRGKLVISGVVGTRPVYDAAIRLALESRLPLVDGLVIDTGEAHRVAGQPLQSTPAPAPPYPLLRGVAGPPPLYSGEPIWAGGWDRLGPGLDPVFHSVWTTPDLMYPLGWFDLTRLRRPSREGITPDEIEALEGLLDPTPTPGLPGDSVELLMGRNGLGVLRGVVPTEEIKRELADKARRLPNVSAIINLLRVVPQANPPTPGPVAPAPAPDAQPGRPIEVPPPPAAEPEGRHAVEPEPMPGDDLDANLLDANLKDQEETDLAARVGRVMGRRPELDGARFRTVVERGVVTLDGPVPSAYEAMLAIQAARTTPGVRKVVDRLDFPLPQADDGRDNPLLNRALTDQLEPYLEFQIGRQCDDLLALERVRVEGRVVRVLGAVRSPEDRVRVLAILRSMPLLRGFEVKPEVRVY</sequence>
<dbReference type="KEGG" id="ipa:Isop_2281"/>
<evidence type="ECO:0000259" key="2">
    <source>
        <dbReference type="PROSITE" id="PS50914"/>
    </source>
</evidence>
<dbReference type="InParanoid" id="E8R5V2"/>
<dbReference type="HOGENOM" id="CLU_612356_0_0_0"/>
<dbReference type="eggNOG" id="COG2823">
    <property type="taxonomic scope" value="Bacteria"/>
</dbReference>
<gene>
    <name evidence="3" type="ordered locus">Isop_2281</name>
</gene>
<reference key="1">
    <citation type="submission" date="2010-11" db="EMBL/GenBank/DDBJ databases">
        <title>The complete sequence of chromosome of Isophaera pallida ATCC 43644.</title>
        <authorList>
            <consortium name="US DOE Joint Genome Institute (JGI-PGF)"/>
            <person name="Lucas S."/>
            <person name="Copeland A."/>
            <person name="Lapidus A."/>
            <person name="Bruce D."/>
            <person name="Goodwin L."/>
            <person name="Pitluck S."/>
            <person name="Kyrpides N."/>
            <person name="Mavromatis K."/>
            <person name="Pagani I."/>
            <person name="Ivanova N."/>
            <person name="Saunders E."/>
            <person name="Brettin T."/>
            <person name="Detter J.C."/>
            <person name="Han C."/>
            <person name="Tapia R."/>
            <person name="Land M."/>
            <person name="Hauser L."/>
            <person name="Markowitz V."/>
            <person name="Cheng J.-F."/>
            <person name="Hugenholtz P."/>
            <person name="Woyke T."/>
            <person name="Wu D."/>
            <person name="Eisen J.A."/>
        </authorList>
    </citation>
    <scope>NUCLEOTIDE SEQUENCE</scope>
    <source>
        <strain>ATCC 43644</strain>
    </source>
</reference>
<organism evidence="3 4">
    <name type="scientific">Isosphaera pallida (strain ATCC 43644 / DSM 9630 / IS1B)</name>
    <dbReference type="NCBI Taxonomy" id="575540"/>
    <lineage>
        <taxon>Bacteria</taxon>
        <taxon>Pseudomonadati</taxon>
        <taxon>Planctomycetota</taxon>
        <taxon>Planctomycetia</taxon>
        <taxon>Isosphaerales</taxon>
        <taxon>Isosphaeraceae</taxon>
        <taxon>Isosphaera</taxon>
    </lineage>
</organism>
<dbReference type="InterPro" id="IPR007055">
    <property type="entry name" value="BON_dom"/>
</dbReference>
<dbReference type="Pfam" id="PF04972">
    <property type="entry name" value="BON"/>
    <property type="match status" value="2"/>
</dbReference>
<dbReference type="OrthoDB" id="870892at2"/>
<dbReference type="RefSeq" id="WP_013565147.1">
    <property type="nucleotide sequence ID" value="NC_014962.1"/>
</dbReference>
<dbReference type="Gene3D" id="3.30.1340.30">
    <property type="match status" value="1"/>
</dbReference>
<accession>E8R5V2</accession>
<protein>
    <submittedName>
        <fullName evidence="3">Transport-associated protein</fullName>
    </submittedName>
</protein>
<reference evidence="3 4" key="2">
    <citation type="journal article" date="2011" name="Stand. Genomic Sci.">
        <title>Complete genome sequence of Isosphaera pallida type strain (IS1B).</title>
        <authorList>
            <consortium name="US DOE Joint Genome Institute (JGI-PGF)"/>
            <person name="Goker M."/>
            <person name="Cleland D."/>
            <person name="Saunders E."/>
            <person name="Lapidus A."/>
            <person name="Nolan M."/>
            <person name="Lucas S."/>
            <person name="Hammon N."/>
            <person name="Deshpande S."/>
            <person name="Cheng J.F."/>
            <person name="Tapia R."/>
            <person name="Han C."/>
            <person name="Goodwin L."/>
            <person name="Pitluck S."/>
            <person name="Liolios K."/>
            <person name="Pagani I."/>
            <person name="Ivanova N."/>
            <person name="Mavromatis K."/>
            <person name="Pati A."/>
            <person name="Chen A."/>
            <person name="Palaniappan K."/>
            <person name="Land M."/>
            <person name="Hauser L."/>
            <person name="Chang Y.J."/>
            <person name="Jeffries C.D."/>
            <person name="Detter J.C."/>
            <person name="Beck B."/>
            <person name="Woyke T."/>
            <person name="Bristow J."/>
            <person name="Eisen J.A."/>
            <person name="Markowitz V."/>
            <person name="Hugenholtz P."/>
            <person name="Kyrpides N.C."/>
            <person name="Klenk H.P."/>
        </authorList>
    </citation>
    <scope>NUCLEOTIDE SEQUENCE [LARGE SCALE GENOMIC DNA]</scope>
    <source>
        <strain evidence="4">ATCC 43644 / DSM 9630 / IS1B</strain>
    </source>
</reference>
<feature type="domain" description="BON" evidence="2">
    <location>
        <begin position="336"/>
        <end position="404"/>
    </location>
</feature>
<evidence type="ECO:0000256" key="1">
    <source>
        <dbReference type="SAM" id="MobiDB-lite"/>
    </source>
</evidence>
<dbReference type="EMBL" id="CP002353">
    <property type="protein sequence ID" value="ADV62859.1"/>
    <property type="molecule type" value="Genomic_DNA"/>
</dbReference>